<organism evidence="2 3">
    <name type="scientific">Micromonospora sonneratiae</name>
    <dbReference type="NCBI Taxonomy" id="1184706"/>
    <lineage>
        <taxon>Bacteria</taxon>
        <taxon>Bacillati</taxon>
        <taxon>Actinomycetota</taxon>
        <taxon>Actinomycetes</taxon>
        <taxon>Micromonosporales</taxon>
        <taxon>Micromonosporaceae</taxon>
        <taxon>Micromonospora</taxon>
    </lineage>
</organism>
<evidence type="ECO:0000313" key="3">
    <source>
        <dbReference type="Proteomes" id="UP001597260"/>
    </source>
</evidence>
<accession>A0ABW3YFG6</accession>
<reference evidence="3" key="1">
    <citation type="journal article" date="2019" name="Int. J. Syst. Evol. Microbiol.">
        <title>The Global Catalogue of Microorganisms (GCM) 10K type strain sequencing project: providing services to taxonomists for standard genome sequencing and annotation.</title>
        <authorList>
            <consortium name="The Broad Institute Genomics Platform"/>
            <consortium name="The Broad Institute Genome Sequencing Center for Infectious Disease"/>
            <person name="Wu L."/>
            <person name="Ma J."/>
        </authorList>
    </citation>
    <scope>NUCLEOTIDE SEQUENCE [LARGE SCALE GENOMIC DNA]</scope>
    <source>
        <strain evidence="3">JCM 31037</strain>
    </source>
</reference>
<dbReference type="Proteomes" id="UP001597260">
    <property type="component" value="Unassembled WGS sequence"/>
</dbReference>
<comment type="caution">
    <text evidence="2">The sequence shown here is derived from an EMBL/GenBank/DDBJ whole genome shotgun (WGS) entry which is preliminary data.</text>
</comment>
<dbReference type="RefSeq" id="WP_377572381.1">
    <property type="nucleotide sequence ID" value="NZ_JBHTMP010000029.1"/>
</dbReference>
<proteinExistence type="predicted"/>
<evidence type="ECO:0000313" key="2">
    <source>
        <dbReference type="EMBL" id="MFD1323229.1"/>
    </source>
</evidence>
<dbReference type="EMBL" id="JBHTMP010000029">
    <property type="protein sequence ID" value="MFD1323229.1"/>
    <property type="molecule type" value="Genomic_DNA"/>
</dbReference>
<gene>
    <name evidence="2" type="ORF">ACFQ4H_19255</name>
</gene>
<evidence type="ECO:0000259" key="1">
    <source>
        <dbReference type="Pfam" id="PF02026"/>
    </source>
</evidence>
<protein>
    <submittedName>
        <fullName evidence="2">RyR domain-containing protein</fullName>
    </submittedName>
</protein>
<dbReference type="Pfam" id="PF02026">
    <property type="entry name" value="RyR"/>
    <property type="match status" value="1"/>
</dbReference>
<feature type="domain" description="Ryanodine receptor Ryr" evidence="1">
    <location>
        <begin position="71"/>
        <end position="118"/>
    </location>
</feature>
<keyword evidence="3" id="KW-1185">Reference proteome</keyword>
<name>A0ABW3YFG6_9ACTN</name>
<dbReference type="Gene3D" id="6.20.350.10">
    <property type="match status" value="1"/>
</dbReference>
<dbReference type="InterPro" id="IPR003032">
    <property type="entry name" value="Ryanodine_rcpt"/>
</dbReference>
<sequence>MTSTLDTTTVPDSGAIRVILSEVDVARICHEAIRALQTATGDNAVPGWDDASASHRESTIRTVRAVRQGMTCEQIHQDWCRRMRADKWTYGPEKSYESRTHPCLVGYQDLPKHEKAKDELFRVIVLTLDR</sequence>